<dbReference type="InterPro" id="IPR028359">
    <property type="entry name" value="UDP_ManNAc/GlcNAc_DH"/>
</dbReference>
<dbReference type="InterPro" id="IPR008927">
    <property type="entry name" value="6-PGluconate_DH-like_C_sf"/>
</dbReference>
<dbReference type="Proteomes" id="UP000186720">
    <property type="component" value="Unassembled WGS sequence"/>
</dbReference>
<dbReference type="GO" id="GO:0016628">
    <property type="term" value="F:oxidoreductase activity, acting on the CH-CH group of donors, NAD or NADP as acceptor"/>
    <property type="evidence" value="ECO:0007669"/>
    <property type="project" value="InterPro"/>
</dbReference>
<evidence type="ECO:0000256" key="1">
    <source>
        <dbReference type="ARBA" id="ARBA00006601"/>
    </source>
</evidence>
<comment type="caution">
    <text evidence="6">The sequence shown here is derived from an EMBL/GenBank/DDBJ whole genome shotgun (WGS) entry which is preliminary data.</text>
</comment>
<dbReference type="SMART" id="SM00984">
    <property type="entry name" value="UDPG_MGDP_dh_C"/>
    <property type="match status" value="1"/>
</dbReference>
<dbReference type="RefSeq" id="WP_074491044.1">
    <property type="nucleotide sequence ID" value="NZ_FPAM01000011.1"/>
</dbReference>
<sequence>MVNDNNNAPTTFTDFKIAIIGLGYVGLPLAVEFAKKYKVIGFDINAARIAELNNNYDRTREIAEDDLQKVLIKEDINHIGLLCSSDIEALKTCNTYIVTVPTPIDKNNRPDLTPLYKASATVGKVIKQGDIIIYESTVYPGVTEDECAPVLEKESGLKFNEGFFLGYSPERINPGDKKHTVSKILKITSGSTPEIAEKIDGLYGSIIEAGTFKAASIKVAEAAKVIENAQRDINIAFINELAKIFNRLDIATDEVLAAANTKWNFLDFKPGLVGGHCIGVDPYYLAQKAQEVGYHPEIILAGRRLNDGIGEYVAHEVIKLMILKNIAVKDANVLVLGVTFKENCPDVRNTKVVDIINTLKSYNTNVSIYDPLADPEEVKHEYGLTASQKIDPQNNFDVVILAVSHDEFMQIDLEKYCKPHRVIYDVKSILPKALVDGRL</sequence>
<dbReference type="SUPFAM" id="SSF51735">
    <property type="entry name" value="NAD(P)-binding Rossmann-fold domains"/>
    <property type="match status" value="1"/>
</dbReference>
<gene>
    <name evidence="6" type="ORF">RG47T_3937</name>
</gene>
<dbReference type="PANTHER" id="PTHR43491">
    <property type="entry name" value="UDP-N-ACETYL-D-MANNOSAMINE DEHYDROGENASE"/>
    <property type="match status" value="1"/>
</dbReference>
<evidence type="ECO:0000313" key="6">
    <source>
        <dbReference type="EMBL" id="OKS88470.1"/>
    </source>
</evidence>
<evidence type="ECO:0000313" key="7">
    <source>
        <dbReference type="Proteomes" id="UP000186720"/>
    </source>
</evidence>
<dbReference type="Pfam" id="PF00984">
    <property type="entry name" value="UDPG_MGDP_dh"/>
    <property type="match status" value="1"/>
</dbReference>
<keyword evidence="7" id="KW-1185">Reference proteome</keyword>
<protein>
    <submittedName>
        <fullName evidence="6">Vi polysaccharide biosynthesis protein vipA/tviB</fullName>
    </submittedName>
</protein>
<evidence type="ECO:0000256" key="4">
    <source>
        <dbReference type="PIRNR" id="PIRNR000124"/>
    </source>
</evidence>
<dbReference type="AlphaFoldDB" id="A0A1Q6A383"/>
<comment type="similarity">
    <text evidence="1 4">Belongs to the UDP-glucose/GDP-mannose dehydrogenase family.</text>
</comment>
<dbReference type="EMBL" id="MPPL01000001">
    <property type="protein sequence ID" value="OKS88470.1"/>
    <property type="molecule type" value="Genomic_DNA"/>
</dbReference>
<keyword evidence="3" id="KW-0520">NAD</keyword>
<dbReference type="GO" id="GO:0051287">
    <property type="term" value="F:NAD binding"/>
    <property type="evidence" value="ECO:0007669"/>
    <property type="project" value="InterPro"/>
</dbReference>
<dbReference type="InterPro" id="IPR014026">
    <property type="entry name" value="UDP-Glc/GDP-Man_DH_dimer"/>
</dbReference>
<dbReference type="SUPFAM" id="SSF48179">
    <property type="entry name" value="6-phosphogluconate dehydrogenase C-terminal domain-like"/>
    <property type="match status" value="1"/>
</dbReference>
<keyword evidence="2" id="KW-0560">Oxidoreductase</keyword>
<dbReference type="InterPro" id="IPR001732">
    <property type="entry name" value="UDP-Glc/GDP-Man_DH_N"/>
</dbReference>
<dbReference type="OrthoDB" id="9803238at2"/>
<dbReference type="PIRSF" id="PIRSF000124">
    <property type="entry name" value="UDPglc_GDPman_dh"/>
    <property type="match status" value="1"/>
</dbReference>
<evidence type="ECO:0000259" key="5">
    <source>
        <dbReference type="SMART" id="SM00984"/>
    </source>
</evidence>
<dbReference type="Pfam" id="PF03721">
    <property type="entry name" value="UDPG_MGDP_dh_N"/>
    <property type="match status" value="1"/>
</dbReference>
<dbReference type="InterPro" id="IPR036220">
    <property type="entry name" value="UDP-Glc/GDP-Man_DH_C_sf"/>
</dbReference>
<accession>A0A1Q6A383</accession>
<dbReference type="Gene3D" id="3.40.50.720">
    <property type="entry name" value="NAD(P)-binding Rossmann-like Domain"/>
    <property type="match status" value="2"/>
</dbReference>
<dbReference type="STRING" id="1302689.RG47T_3937"/>
<organism evidence="6 7">
    <name type="scientific">Mucilaginibacter polytrichastri</name>
    <dbReference type="NCBI Taxonomy" id="1302689"/>
    <lineage>
        <taxon>Bacteria</taxon>
        <taxon>Pseudomonadati</taxon>
        <taxon>Bacteroidota</taxon>
        <taxon>Sphingobacteriia</taxon>
        <taxon>Sphingobacteriales</taxon>
        <taxon>Sphingobacteriaceae</taxon>
        <taxon>Mucilaginibacter</taxon>
    </lineage>
</organism>
<dbReference type="InterPro" id="IPR017476">
    <property type="entry name" value="UDP-Glc/GDP-Man"/>
</dbReference>
<name>A0A1Q6A383_9SPHI</name>
<dbReference type="InterPro" id="IPR014027">
    <property type="entry name" value="UDP-Glc/GDP-Man_DH_C"/>
</dbReference>
<dbReference type="Pfam" id="PF03720">
    <property type="entry name" value="UDPG_MGDP_dh_C"/>
    <property type="match status" value="1"/>
</dbReference>
<evidence type="ECO:0000256" key="3">
    <source>
        <dbReference type="ARBA" id="ARBA00023027"/>
    </source>
</evidence>
<dbReference type="PIRSF" id="PIRSF500136">
    <property type="entry name" value="UDP_ManNAc_DH"/>
    <property type="match status" value="1"/>
</dbReference>
<dbReference type="SUPFAM" id="SSF52413">
    <property type="entry name" value="UDP-glucose/GDP-mannose dehydrogenase C-terminal domain"/>
    <property type="match status" value="1"/>
</dbReference>
<feature type="domain" description="UDP-glucose/GDP-mannose dehydrogenase C-terminal" evidence="5">
    <location>
        <begin position="334"/>
        <end position="432"/>
    </location>
</feature>
<proteinExistence type="inferred from homology"/>
<evidence type="ECO:0000256" key="2">
    <source>
        <dbReference type="ARBA" id="ARBA00023002"/>
    </source>
</evidence>
<dbReference type="GO" id="GO:0016616">
    <property type="term" value="F:oxidoreductase activity, acting on the CH-OH group of donors, NAD or NADP as acceptor"/>
    <property type="evidence" value="ECO:0007669"/>
    <property type="project" value="InterPro"/>
</dbReference>
<dbReference type="GO" id="GO:0000271">
    <property type="term" value="P:polysaccharide biosynthetic process"/>
    <property type="evidence" value="ECO:0007669"/>
    <property type="project" value="InterPro"/>
</dbReference>
<reference evidence="6 7" key="1">
    <citation type="submission" date="2016-11" db="EMBL/GenBank/DDBJ databases">
        <title>Whole Genome Sequencing of Mucilaginibacter polytrichastri RG4-7(T) isolated from the moss sample.</title>
        <authorList>
            <person name="Li Y."/>
        </authorList>
    </citation>
    <scope>NUCLEOTIDE SEQUENCE [LARGE SCALE GENOMIC DNA]</scope>
    <source>
        <strain evidence="6 7">RG4-7</strain>
    </source>
</reference>
<dbReference type="NCBIfam" id="TIGR03026">
    <property type="entry name" value="NDP-sugDHase"/>
    <property type="match status" value="1"/>
</dbReference>
<dbReference type="InterPro" id="IPR036291">
    <property type="entry name" value="NAD(P)-bd_dom_sf"/>
</dbReference>
<dbReference type="PANTHER" id="PTHR43491:SF2">
    <property type="entry name" value="UDP-N-ACETYL-D-MANNOSAMINE DEHYDROGENASE"/>
    <property type="match status" value="1"/>
</dbReference>